<organism evidence="1 2">
    <name type="scientific">Trichomalopsis sarcophagae</name>
    <dbReference type="NCBI Taxonomy" id="543379"/>
    <lineage>
        <taxon>Eukaryota</taxon>
        <taxon>Metazoa</taxon>
        <taxon>Ecdysozoa</taxon>
        <taxon>Arthropoda</taxon>
        <taxon>Hexapoda</taxon>
        <taxon>Insecta</taxon>
        <taxon>Pterygota</taxon>
        <taxon>Neoptera</taxon>
        <taxon>Endopterygota</taxon>
        <taxon>Hymenoptera</taxon>
        <taxon>Apocrita</taxon>
        <taxon>Proctotrupomorpha</taxon>
        <taxon>Chalcidoidea</taxon>
        <taxon>Pteromalidae</taxon>
        <taxon>Pteromalinae</taxon>
        <taxon>Trichomalopsis</taxon>
    </lineage>
</organism>
<comment type="caution">
    <text evidence="1">The sequence shown here is derived from an EMBL/GenBank/DDBJ whole genome shotgun (WGS) entry which is preliminary data.</text>
</comment>
<evidence type="ECO:0000313" key="1">
    <source>
        <dbReference type="EMBL" id="OXU20320.1"/>
    </source>
</evidence>
<name>A0A232EPN2_9HYME</name>
<dbReference type="AlphaFoldDB" id="A0A232EPN2"/>
<gene>
    <name evidence="1" type="ORF">TSAR_012874</name>
</gene>
<protein>
    <submittedName>
        <fullName evidence="1">Uncharacterized protein</fullName>
    </submittedName>
</protein>
<sequence length="164" mass="18146">MTGILKSLGHGTNQAALQIYSSVSLFFNYSELKNKYLVPGNVVSNYCASLESKSRLKTQKINNSVTYKRKIKTKSNVVKYLKDGVFHVGEILTYYILIELDVPIGLSWTSVLKKRKSGRLPDFGSKNGSLGNCQTSEVSLGNCQTLKVKKCKSGQKSGKYPPAR</sequence>
<dbReference type="Proteomes" id="UP000215335">
    <property type="component" value="Unassembled WGS sequence"/>
</dbReference>
<accession>A0A232EPN2</accession>
<evidence type="ECO:0000313" key="2">
    <source>
        <dbReference type="Proteomes" id="UP000215335"/>
    </source>
</evidence>
<keyword evidence="2" id="KW-1185">Reference proteome</keyword>
<proteinExistence type="predicted"/>
<reference evidence="1 2" key="1">
    <citation type="journal article" date="2017" name="Curr. Biol.">
        <title>The Evolution of Venom by Co-option of Single-Copy Genes.</title>
        <authorList>
            <person name="Martinson E.O."/>
            <person name="Mrinalini"/>
            <person name="Kelkar Y.D."/>
            <person name="Chang C.H."/>
            <person name="Werren J.H."/>
        </authorList>
    </citation>
    <scope>NUCLEOTIDE SEQUENCE [LARGE SCALE GENOMIC DNA]</scope>
    <source>
        <strain evidence="1 2">Alberta</strain>
        <tissue evidence="1">Whole body</tissue>
    </source>
</reference>
<dbReference type="EMBL" id="NNAY01002916">
    <property type="protein sequence ID" value="OXU20320.1"/>
    <property type="molecule type" value="Genomic_DNA"/>
</dbReference>
<feature type="non-terminal residue" evidence="1">
    <location>
        <position position="164"/>
    </location>
</feature>